<dbReference type="Proteomes" id="UP000326396">
    <property type="component" value="Linkage Group LG12"/>
</dbReference>
<gene>
    <name evidence="1" type="ORF">E3N88_07872</name>
</gene>
<sequence length="171" mass="19442">MGRSGSSEMESHLSNPKTFSSIVAPSSKVTYRFHHRVSLSSLASYAAPSTIDVFLIPSCHVFWIPLQEVSIMLQLQEYYGLDFLKQTLCMKWNSKSPLLLEIVVCTLLFQACYIASLSRRSCMSHVYSNMKSSLALLIYWDVRCSSTERDSSLSNPSILMLLRDEGRRRDN</sequence>
<dbReference type="EMBL" id="SZYD01000004">
    <property type="protein sequence ID" value="KAD6453167.1"/>
    <property type="molecule type" value="Genomic_DNA"/>
</dbReference>
<accession>A0A5N6PFQ0</accession>
<comment type="caution">
    <text evidence="1">The sequence shown here is derived from an EMBL/GenBank/DDBJ whole genome shotgun (WGS) entry which is preliminary data.</text>
</comment>
<proteinExistence type="predicted"/>
<organism evidence="1 2">
    <name type="scientific">Mikania micrantha</name>
    <name type="common">bitter vine</name>
    <dbReference type="NCBI Taxonomy" id="192012"/>
    <lineage>
        <taxon>Eukaryota</taxon>
        <taxon>Viridiplantae</taxon>
        <taxon>Streptophyta</taxon>
        <taxon>Embryophyta</taxon>
        <taxon>Tracheophyta</taxon>
        <taxon>Spermatophyta</taxon>
        <taxon>Magnoliopsida</taxon>
        <taxon>eudicotyledons</taxon>
        <taxon>Gunneridae</taxon>
        <taxon>Pentapetalae</taxon>
        <taxon>asterids</taxon>
        <taxon>campanulids</taxon>
        <taxon>Asterales</taxon>
        <taxon>Asteraceae</taxon>
        <taxon>Asteroideae</taxon>
        <taxon>Heliantheae alliance</taxon>
        <taxon>Eupatorieae</taxon>
        <taxon>Mikania</taxon>
    </lineage>
</organism>
<dbReference type="AlphaFoldDB" id="A0A5N6PFQ0"/>
<reference evidence="1 2" key="1">
    <citation type="submission" date="2019-05" db="EMBL/GenBank/DDBJ databases">
        <title>Mikania micrantha, genome provides insights into the molecular mechanism of rapid growth.</title>
        <authorList>
            <person name="Liu B."/>
        </authorList>
    </citation>
    <scope>NUCLEOTIDE SEQUENCE [LARGE SCALE GENOMIC DNA]</scope>
    <source>
        <strain evidence="1">NLD-2019</strain>
        <tissue evidence="1">Leaf</tissue>
    </source>
</reference>
<protein>
    <submittedName>
        <fullName evidence="1">Uncharacterized protein</fullName>
    </submittedName>
</protein>
<keyword evidence="2" id="KW-1185">Reference proteome</keyword>
<evidence type="ECO:0000313" key="2">
    <source>
        <dbReference type="Proteomes" id="UP000326396"/>
    </source>
</evidence>
<evidence type="ECO:0000313" key="1">
    <source>
        <dbReference type="EMBL" id="KAD6453167.1"/>
    </source>
</evidence>
<name>A0A5N6PFQ0_9ASTR</name>